<organism evidence="1 2">
    <name type="scientific">Planococcus dechangensis</name>
    <dbReference type="NCBI Taxonomy" id="1176255"/>
    <lineage>
        <taxon>Bacteria</taxon>
        <taxon>Bacillati</taxon>
        <taxon>Bacillota</taxon>
        <taxon>Bacilli</taxon>
        <taxon>Bacillales</taxon>
        <taxon>Caryophanaceae</taxon>
        <taxon>Planococcus</taxon>
    </lineage>
</organism>
<proteinExistence type="predicted"/>
<sequence length="188" mass="21513">MDANDRQLSEEQQSALLATLKERFEQNGERHEKMAWDNVLLKLKEQPEKLWYLQQMEQTGGEPDVIGYEVETGLFLFCDCAKESPTGRRSVCYDHQALESRKKNKPENSAVGMAAELGIELLNEEQYRLLQTLGEFDLKTSSWLETPPVIRELGGAIFGDRRYGQVFVYHNGADSYYAARGFRGILKV</sequence>
<comment type="caution">
    <text evidence="1">The sequence shown here is derived from an EMBL/GenBank/DDBJ whole genome shotgun (WGS) entry which is preliminary data.</text>
</comment>
<reference evidence="2" key="1">
    <citation type="journal article" date="2019" name="Int. J. Syst. Evol. Microbiol.">
        <title>The Global Catalogue of Microorganisms (GCM) 10K type strain sequencing project: providing services to taxonomists for standard genome sequencing and annotation.</title>
        <authorList>
            <consortium name="The Broad Institute Genomics Platform"/>
            <consortium name="The Broad Institute Genome Sequencing Center for Infectious Disease"/>
            <person name="Wu L."/>
            <person name="Ma J."/>
        </authorList>
    </citation>
    <scope>NUCLEOTIDE SEQUENCE [LARGE SCALE GENOMIC DNA]</scope>
    <source>
        <strain evidence="2">CGMCC 1.12151</strain>
    </source>
</reference>
<evidence type="ECO:0000313" key="1">
    <source>
        <dbReference type="EMBL" id="MFC4713678.1"/>
    </source>
</evidence>
<dbReference type="EMBL" id="JBHSGL010000005">
    <property type="protein sequence ID" value="MFC4713678.1"/>
    <property type="molecule type" value="Genomic_DNA"/>
</dbReference>
<protein>
    <submittedName>
        <fullName evidence="1">DUF4256 domain-containing protein</fullName>
    </submittedName>
</protein>
<dbReference type="Proteomes" id="UP001595932">
    <property type="component" value="Unassembled WGS sequence"/>
</dbReference>
<evidence type="ECO:0000313" key="2">
    <source>
        <dbReference type="Proteomes" id="UP001595932"/>
    </source>
</evidence>
<name>A0ABV9MEY1_9BACL</name>
<keyword evidence="2" id="KW-1185">Reference proteome</keyword>
<dbReference type="InterPro" id="IPR025352">
    <property type="entry name" value="DUF4256"/>
</dbReference>
<accession>A0ABV9MEY1</accession>
<gene>
    <name evidence="1" type="ORF">ACFO5U_12425</name>
</gene>
<dbReference type="Pfam" id="PF14066">
    <property type="entry name" value="DUF4256"/>
    <property type="match status" value="1"/>
</dbReference>
<dbReference type="RefSeq" id="WP_377279378.1">
    <property type="nucleotide sequence ID" value="NZ_JBHSGL010000005.1"/>
</dbReference>